<dbReference type="HOGENOM" id="CLU_467540_0_0_9"/>
<accession>G5IC70</accession>
<evidence type="ECO:0000256" key="2">
    <source>
        <dbReference type="SAM" id="Phobius"/>
    </source>
</evidence>
<dbReference type="Proteomes" id="UP000005384">
    <property type="component" value="Unassembled WGS sequence"/>
</dbReference>
<dbReference type="EMBL" id="ADLN01000009">
    <property type="protein sequence ID" value="EHI60988.1"/>
    <property type="molecule type" value="Genomic_DNA"/>
</dbReference>
<feature type="region of interest" description="Disordered" evidence="1">
    <location>
        <begin position="1"/>
        <end position="37"/>
    </location>
</feature>
<dbReference type="RefSeq" id="WP_006779039.1">
    <property type="nucleotide sequence ID" value="NZ_CP040506.1"/>
</dbReference>
<feature type="transmembrane region" description="Helical" evidence="2">
    <location>
        <begin position="56"/>
        <end position="75"/>
    </location>
</feature>
<keyword evidence="2" id="KW-0472">Membrane</keyword>
<sequence length="583" mass="66523">MREKRDRNEAGVRDREVHQSREYSQDTGREYGHSRQRYEYRFEEDEKRKKKRNKMARYLLGTVSSAALIIGAAGYEKAPAVVLTEEEKVFLREVQQEFDENDLDGVLVSLIGKEITYAPNGWIEVELEHHLVDIYQEISEKAAWEQEERLAILMGDDVKVVPAGSGTGFCLDGDTLYYGELQEGLPDGMGICYDVVHSYYGYSQGEWAEGYANGRIVSGVPYFYGDDEKDYVGEWETQVGNYKAGRADGMLELTFDSLGNDEDISGVTETRNAVCELKDGQVVMDDRWKKNDRGRYNLLNEDGVKYAVDYEAEELRWFGGVTYEWLPVEIELPEEVRGEGDAVEEEAEKDEPQFSFNKNEIAVLELLESAMELENSRTAASIVRKEEFIHLMERIVAGYRPGRFLNVMPDDDGYHLEYGADGEGFCIGPNVSIIHFGELKDGVPNGYGGSLDVYNETEYAYVCGEWKDGRVNGDAVNVFERNDNDGLYREEWSGNFTDNIADGVIHLQSHRNLGYYSYSGPIEIEYEYTCANGEVVRDEYWELSEENDGMIKSFPITDDFTYTINQYDCRTETALTGLWTLDN</sequence>
<evidence type="ECO:0000256" key="1">
    <source>
        <dbReference type="SAM" id="MobiDB-lite"/>
    </source>
</evidence>
<name>G5IC70_9FIRM</name>
<evidence type="ECO:0000313" key="4">
    <source>
        <dbReference type="Proteomes" id="UP000005384"/>
    </source>
</evidence>
<evidence type="ECO:0000313" key="3">
    <source>
        <dbReference type="EMBL" id="EHI60988.1"/>
    </source>
</evidence>
<evidence type="ECO:0008006" key="5">
    <source>
        <dbReference type="Google" id="ProtNLM"/>
    </source>
</evidence>
<reference evidence="3 4" key="1">
    <citation type="submission" date="2011-08" db="EMBL/GenBank/DDBJ databases">
        <title>The Genome Sequence of Clostridium hathewayi WAL-18680.</title>
        <authorList>
            <consortium name="The Broad Institute Genome Sequencing Platform"/>
            <person name="Earl A."/>
            <person name="Ward D."/>
            <person name="Feldgarden M."/>
            <person name="Gevers D."/>
            <person name="Finegold S.M."/>
            <person name="Summanen P.H."/>
            <person name="Molitoris D.R."/>
            <person name="Song M."/>
            <person name="Daigneault M."/>
            <person name="Allen-Vercoe E."/>
            <person name="Young S.K."/>
            <person name="Zeng Q."/>
            <person name="Gargeya S."/>
            <person name="Fitzgerald M."/>
            <person name="Haas B."/>
            <person name="Abouelleil A."/>
            <person name="Alvarado L."/>
            <person name="Arachchi H.M."/>
            <person name="Berlin A."/>
            <person name="Brown A."/>
            <person name="Chapman S.B."/>
            <person name="Chen Z."/>
            <person name="Dunbar C."/>
            <person name="Freedman E."/>
            <person name="Gearin G."/>
            <person name="Gellesch M."/>
            <person name="Goldberg J."/>
            <person name="Griggs A."/>
            <person name="Gujja S."/>
            <person name="Heiman D."/>
            <person name="Howarth C."/>
            <person name="Larson L."/>
            <person name="Lui A."/>
            <person name="MacDonald P.J.P."/>
            <person name="Montmayeur A."/>
            <person name="Murphy C."/>
            <person name="Neiman D."/>
            <person name="Pearson M."/>
            <person name="Priest M."/>
            <person name="Roberts A."/>
            <person name="Saif S."/>
            <person name="Shea T."/>
            <person name="Shenoy N."/>
            <person name="Sisk P."/>
            <person name="Stolte C."/>
            <person name="Sykes S."/>
            <person name="Wortman J."/>
            <person name="Nusbaum C."/>
            <person name="Birren B."/>
        </authorList>
    </citation>
    <scope>NUCLEOTIDE SEQUENCE [LARGE SCALE GENOMIC DNA]</scope>
    <source>
        <strain evidence="3 4">WAL-18680</strain>
    </source>
</reference>
<protein>
    <recommendedName>
        <fullName evidence="5">MORN repeat-containing protein</fullName>
    </recommendedName>
</protein>
<organism evidence="3 4">
    <name type="scientific">Hungatella hathewayi WAL-18680</name>
    <dbReference type="NCBI Taxonomy" id="742737"/>
    <lineage>
        <taxon>Bacteria</taxon>
        <taxon>Bacillati</taxon>
        <taxon>Bacillota</taxon>
        <taxon>Clostridia</taxon>
        <taxon>Lachnospirales</taxon>
        <taxon>Lachnospiraceae</taxon>
        <taxon>Hungatella</taxon>
    </lineage>
</organism>
<dbReference type="PATRIC" id="fig|742737.3.peg.1057"/>
<dbReference type="AlphaFoldDB" id="G5IC70"/>
<comment type="caution">
    <text evidence="3">The sequence shown here is derived from an EMBL/GenBank/DDBJ whole genome shotgun (WGS) entry which is preliminary data.</text>
</comment>
<keyword evidence="4" id="KW-1185">Reference proteome</keyword>
<keyword evidence="2" id="KW-1133">Transmembrane helix</keyword>
<keyword evidence="2" id="KW-0812">Transmembrane</keyword>
<proteinExistence type="predicted"/>
<gene>
    <name evidence="3" type="ORF">HMPREF9473_01053</name>
</gene>